<name>A0A511XAD7_9PROT</name>
<comment type="caution">
    <text evidence="1">The sequence shown here is derived from an EMBL/GenBank/DDBJ whole genome shotgun (WGS) entry which is preliminary data.</text>
</comment>
<reference evidence="1 2" key="1">
    <citation type="submission" date="2019-07" db="EMBL/GenBank/DDBJ databases">
        <title>Whole genome shotgun sequence of Acetobacter nitrogenifigens NBRC 105050.</title>
        <authorList>
            <person name="Hosoyama A."/>
            <person name="Uohara A."/>
            <person name="Ohji S."/>
            <person name="Ichikawa N."/>
        </authorList>
    </citation>
    <scope>NUCLEOTIDE SEQUENCE [LARGE SCALE GENOMIC DNA]</scope>
    <source>
        <strain evidence="1 2">NBRC 105050</strain>
    </source>
</reference>
<evidence type="ECO:0000313" key="2">
    <source>
        <dbReference type="Proteomes" id="UP000321635"/>
    </source>
</evidence>
<dbReference type="EMBL" id="BJYF01000009">
    <property type="protein sequence ID" value="GEN59920.1"/>
    <property type="molecule type" value="Genomic_DNA"/>
</dbReference>
<evidence type="ECO:0000313" key="1">
    <source>
        <dbReference type="EMBL" id="GEN59920.1"/>
    </source>
</evidence>
<dbReference type="Proteomes" id="UP000321635">
    <property type="component" value="Unassembled WGS sequence"/>
</dbReference>
<proteinExistence type="predicted"/>
<keyword evidence="2" id="KW-1185">Reference proteome</keyword>
<dbReference type="AlphaFoldDB" id="A0A511XAD7"/>
<accession>A0A511XAD7</accession>
<sequence length="77" mass="8479">MMNPLDDFIPRFDFSERHGANFSAPASRIMNAVAAWRNQDDPLVCAAIRLHEMPARLFGHAPDSVSRPPASAETAQS</sequence>
<protein>
    <submittedName>
        <fullName evidence="1">Uncharacterized protein</fullName>
    </submittedName>
</protein>
<gene>
    <name evidence="1" type="ORF">ANI02nite_18040</name>
</gene>
<organism evidence="1 2">
    <name type="scientific">Acetobacter nitrogenifigens DSM 23921 = NBRC 105050</name>
    <dbReference type="NCBI Taxonomy" id="1120919"/>
    <lineage>
        <taxon>Bacteria</taxon>
        <taxon>Pseudomonadati</taxon>
        <taxon>Pseudomonadota</taxon>
        <taxon>Alphaproteobacteria</taxon>
        <taxon>Acetobacterales</taxon>
        <taxon>Acetobacteraceae</taxon>
        <taxon>Acetobacter</taxon>
    </lineage>
</organism>